<dbReference type="Proteomes" id="UP001299409">
    <property type="component" value="Unassembled WGS sequence"/>
</dbReference>
<dbReference type="SUPFAM" id="SSF63562">
    <property type="entry name" value="RPB6/omega subunit-like"/>
    <property type="match status" value="1"/>
</dbReference>
<evidence type="ECO:0000256" key="3">
    <source>
        <dbReference type="ARBA" id="ARBA00013725"/>
    </source>
</evidence>
<dbReference type="InterPro" id="IPR036161">
    <property type="entry name" value="RPB6/omega-like_sf"/>
</dbReference>
<gene>
    <name evidence="10 12" type="primary">rpoZ</name>
    <name evidence="12" type="ORF">IBLFYP30_00110</name>
    <name evidence="11" type="ORF">LIP50_00675</name>
</gene>
<keyword evidence="13" id="KW-1185">Reference proteome</keyword>
<dbReference type="InterPro" id="IPR006110">
    <property type="entry name" value="Pol_omega/Rpo6/RPB6"/>
</dbReference>
<dbReference type="SMART" id="SM01409">
    <property type="entry name" value="RNA_pol_Rpb6"/>
    <property type="match status" value="1"/>
</dbReference>
<dbReference type="EMBL" id="CACRUE010000012">
    <property type="protein sequence ID" value="VYT79799.1"/>
    <property type="molecule type" value="Genomic_DNA"/>
</dbReference>
<evidence type="ECO:0000256" key="4">
    <source>
        <dbReference type="ARBA" id="ARBA00022478"/>
    </source>
</evidence>
<dbReference type="GeneID" id="89564676"/>
<protein>
    <recommendedName>
        <fullName evidence="3 10">DNA-directed RNA polymerase subunit omega</fullName>
        <shortName evidence="10">RNAP omega subunit</shortName>
        <ecNumber evidence="2 10">2.7.7.6</ecNumber>
    </recommendedName>
    <alternativeName>
        <fullName evidence="10">RNA polymerase omega subunit</fullName>
    </alternativeName>
    <alternativeName>
        <fullName evidence="8 10">Transcriptase subunit omega</fullName>
    </alternativeName>
</protein>
<dbReference type="GO" id="GO:0006351">
    <property type="term" value="P:DNA-templated transcription"/>
    <property type="evidence" value="ECO:0007669"/>
    <property type="project" value="UniProtKB-UniRule"/>
</dbReference>
<dbReference type="GO" id="GO:0003899">
    <property type="term" value="F:DNA-directed RNA polymerase activity"/>
    <property type="evidence" value="ECO:0007669"/>
    <property type="project" value="UniProtKB-UniRule"/>
</dbReference>
<comment type="subunit">
    <text evidence="10">The RNAP catalytic core consists of 2 alpha, 1 beta, 1 beta' and 1 omega subunit. When a sigma factor is associated with the core the holoenzyme is formed, which can initiate transcription.</text>
</comment>
<dbReference type="PANTHER" id="PTHR34476">
    <property type="entry name" value="DNA-DIRECTED RNA POLYMERASE SUBUNIT OMEGA"/>
    <property type="match status" value="1"/>
</dbReference>
<evidence type="ECO:0000256" key="9">
    <source>
        <dbReference type="ARBA" id="ARBA00048552"/>
    </source>
</evidence>
<keyword evidence="5 10" id="KW-0808">Transferase</keyword>
<proteinExistence type="inferred from homology"/>
<keyword evidence="6 10" id="KW-0548">Nucleotidyltransferase</keyword>
<comment type="catalytic activity">
    <reaction evidence="9 10">
        <text>RNA(n) + a ribonucleoside 5'-triphosphate = RNA(n+1) + diphosphate</text>
        <dbReference type="Rhea" id="RHEA:21248"/>
        <dbReference type="Rhea" id="RHEA-COMP:14527"/>
        <dbReference type="Rhea" id="RHEA-COMP:17342"/>
        <dbReference type="ChEBI" id="CHEBI:33019"/>
        <dbReference type="ChEBI" id="CHEBI:61557"/>
        <dbReference type="ChEBI" id="CHEBI:140395"/>
        <dbReference type="EC" id="2.7.7.6"/>
    </reaction>
</comment>
<dbReference type="AlphaFoldDB" id="A0A6N2ZJZ5"/>
<dbReference type="HAMAP" id="MF_00366">
    <property type="entry name" value="RNApol_bact_RpoZ"/>
    <property type="match status" value="1"/>
</dbReference>
<evidence type="ECO:0000313" key="13">
    <source>
        <dbReference type="Proteomes" id="UP001299409"/>
    </source>
</evidence>
<organism evidence="12">
    <name type="scientific">Intestinibacter bartlettii</name>
    <dbReference type="NCBI Taxonomy" id="261299"/>
    <lineage>
        <taxon>Bacteria</taxon>
        <taxon>Bacillati</taxon>
        <taxon>Bacillota</taxon>
        <taxon>Clostridia</taxon>
        <taxon>Peptostreptococcales</taxon>
        <taxon>Peptostreptococcaceae</taxon>
        <taxon>Intestinibacter</taxon>
    </lineage>
</organism>
<evidence type="ECO:0000256" key="7">
    <source>
        <dbReference type="ARBA" id="ARBA00023163"/>
    </source>
</evidence>
<evidence type="ECO:0000313" key="12">
    <source>
        <dbReference type="EMBL" id="VYT79799.1"/>
    </source>
</evidence>
<reference evidence="11 13" key="2">
    <citation type="submission" date="2021-10" db="EMBL/GenBank/DDBJ databases">
        <title>Collection of gut derived symbiotic bacterial strains cultured from healthy donors.</title>
        <authorList>
            <person name="Lin H."/>
            <person name="Littmann E."/>
            <person name="Claire K."/>
            <person name="Pamer E."/>
        </authorList>
    </citation>
    <scope>NUCLEOTIDE SEQUENCE [LARGE SCALE GENOMIC DNA]</scope>
    <source>
        <strain evidence="11 13">MSK.17.68</strain>
    </source>
</reference>
<dbReference type="PANTHER" id="PTHR34476:SF1">
    <property type="entry name" value="DNA-DIRECTED RNA POLYMERASE SUBUNIT OMEGA"/>
    <property type="match status" value="1"/>
</dbReference>
<dbReference type="EMBL" id="JAJBMB010000001">
    <property type="protein sequence ID" value="MCB5444708.1"/>
    <property type="molecule type" value="Genomic_DNA"/>
</dbReference>
<evidence type="ECO:0000256" key="6">
    <source>
        <dbReference type="ARBA" id="ARBA00022695"/>
    </source>
</evidence>
<keyword evidence="4 10" id="KW-0240">DNA-directed RNA polymerase</keyword>
<dbReference type="EC" id="2.7.7.6" evidence="2 10"/>
<evidence type="ECO:0000256" key="5">
    <source>
        <dbReference type="ARBA" id="ARBA00022679"/>
    </source>
</evidence>
<name>A0A6N2ZJZ5_9FIRM</name>
<dbReference type="InterPro" id="IPR003716">
    <property type="entry name" value="DNA-dir_RNA_pol_omega"/>
</dbReference>
<sequence length="91" mass="10647">MVKPSINDILEKINNRYYLVGTVAKRAREIVDGSEIYVENKQGENKPVCLASEEVAEGKITYRLLTPEEIEQKEYEHHLEQEKQQKELEQD</sequence>
<dbReference type="RefSeq" id="WP_007286543.1">
    <property type="nucleotide sequence ID" value="NZ_BAABXU010000001.1"/>
</dbReference>
<evidence type="ECO:0000256" key="2">
    <source>
        <dbReference type="ARBA" id="ARBA00012418"/>
    </source>
</evidence>
<evidence type="ECO:0000256" key="1">
    <source>
        <dbReference type="ARBA" id="ARBA00006711"/>
    </source>
</evidence>
<comment type="similarity">
    <text evidence="1 10">Belongs to the RNA polymerase subunit omega family.</text>
</comment>
<dbReference type="Pfam" id="PF01192">
    <property type="entry name" value="RNA_pol_Rpb6"/>
    <property type="match status" value="1"/>
</dbReference>
<dbReference type="NCBIfam" id="TIGR00690">
    <property type="entry name" value="rpoZ"/>
    <property type="match status" value="1"/>
</dbReference>
<evidence type="ECO:0000256" key="8">
    <source>
        <dbReference type="ARBA" id="ARBA00029924"/>
    </source>
</evidence>
<accession>A0A6N2ZJZ5</accession>
<comment type="function">
    <text evidence="10">Promotes RNA polymerase assembly. Latches the N- and C-terminal regions of the beta' subunit thereby facilitating its interaction with the beta and alpha subunits.</text>
</comment>
<dbReference type="GO" id="GO:0000428">
    <property type="term" value="C:DNA-directed RNA polymerase complex"/>
    <property type="evidence" value="ECO:0007669"/>
    <property type="project" value="UniProtKB-KW"/>
</dbReference>
<evidence type="ECO:0000313" key="11">
    <source>
        <dbReference type="EMBL" id="MCB5444708.1"/>
    </source>
</evidence>
<keyword evidence="7 10" id="KW-0804">Transcription</keyword>
<evidence type="ECO:0000256" key="10">
    <source>
        <dbReference type="HAMAP-Rule" id="MF_00366"/>
    </source>
</evidence>
<dbReference type="Gene3D" id="3.90.940.10">
    <property type="match status" value="1"/>
</dbReference>
<reference evidence="12" key="1">
    <citation type="submission" date="2019-11" db="EMBL/GenBank/DDBJ databases">
        <authorList>
            <person name="Feng L."/>
        </authorList>
    </citation>
    <scope>NUCLEOTIDE SEQUENCE</scope>
    <source>
        <strain evidence="12">IbartlettiiLFYP30</strain>
    </source>
</reference>
<dbReference type="GO" id="GO:0003677">
    <property type="term" value="F:DNA binding"/>
    <property type="evidence" value="ECO:0007669"/>
    <property type="project" value="UniProtKB-UniRule"/>
</dbReference>